<keyword evidence="6 12" id="KW-0808">Transferase</keyword>
<evidence type="ECO:0000256" key="7">
    <source>
        <dbReference type="ARBA" id="ARBA00022898"/>
    </source>
</evidence>
<dbReference type="Pfam" id="PF00291">
    <property type="entry name" value="PALP"/>
    <property type="match status" value="1"/>
</dbReference>
<comment type="similarity">
    <text evidence="3">Belongs to the cysteine synthase/cystathionine beta-synthase family.</text>
</comment>
<dbReference type="PANTHER" id="PTHR10314">
    <property type="entry name" value="CYSTATHIONINE BETA-SYNTHASE"/>
    <property type="match status" value="1"/>
</dbReference>
<name>A0ABS6FBB1_9FIRM</name>
<dbReference type="GO" id="GO:0004124">
    <property type="term" value="F:cysteine synthase activity"/>
    <property type="evidence" value="ECO:0007669"/>
    <property type="project" value="UniProtKB-EC"/>
</dbReference>
<dbReference type="EC" id="2.5.1.47" evidence="4"/>
<dbReference type="InterPro" id="IPR005856">
    <property type="entry name" value="Cys_synth"/>
</dbReference>
<accession>A0ABS6FBB1</accession>
<gene>
    <name evidence="12" type="primary">cysK</name>
    <name evidence="12" type="ORF">KQI82_11620</name>
</gene>
<proteinExistence type="inferred from homology"/>
<comment type="cofactor">
    <cofactor evidence="1">
        <name>pyridoxal 5'-phosphate</name>
        <dbReference type="ChEBI" id="CHEBI:597326"/>
    </cofactor>
</comment>
<protein>
    <recommendedName>
        <fullName evidence="4">cysteine synthase</fullName>
        <ecNumber evidence="4">2.5.1.47</ecNumber>
    </recommendedName>
    <alternativeName>
        <fullName evidence="9">O-acetylserine (thiol)-lyase</fullName>
    </alternativeName>
</protein>
<keyword evidence="5" id="KW-0028">Amino-acid biosynthesis</keyword>
<evidence type="ECO:0000256" key="3">
    <source>
        <dbReference type="ARBA" id="ARBA00007103"/>
    </source>
</evidence>
<feature type="domain" description="Tryptophan synthase beta chain-like PALP" evidence="11">
    <location>
        <begin position="7"/>
        <end position="294"/>
    </location>
</feature>
<evidence type="ECO:0000256" key="5">
    <source>
        <dbReference type="ARBA" id="ARBA00022605"/>
    </source>
</evidence>
<dbReference type="RefSeq" id="WP_216632910.1">
    <property type="nucleotide sequence ID" value="NZ_JAHLQN010000001.1"/>
</dbReference>
<dbReference type="InterPro" id="IPR001216">
    <property type="entry name" value="P-phosphate_BS"/>
</dbReference>
<evidence type="ECO:0000256" key="2">
    <source>
        <dbReference type="ARBA" id="ARBA00004962"/>
    </source>
</evidence>
<dbReference type="InterPro" id="IPR001926">
    <property type="entry name" value="TrpB-like_PALP"/>
</dbReference>
<reference evidence="12 13" key="1">
    <citation type="submission" date="2021-06" db="EMBL/GenBank/DDBJ databases">
        <authorList>
            <person name="Sun Q."/>
            <person name="Li D."/>
        </authorList>
    </citation>
    <scope>NUCLEOTIDE SEQUENCE [LARGE SCALE GENOMIC DNA]</scope>
    <source>
        <strain evidence="12 13">MSJ-2</strain>
    </source>
</reference>
<evidence type="ECO:0000256" key="6">
    <source>
        <dbReference type="ARBA" id="ARBA00022679"/>
    </source>
</evidence>
<comment type="pathway">
    <text evidence="2">Amino-acid biosynthesis; L-cysteine biosynthesis; L-cysteine from L-serine: step 2/2.</text>
</comment>
<dbReference type="CDD" id="cd01561">
    <property type="entry name" value="CBS_like"/>
    <property type="match status" value="1"/>
</dbReference>
<evidence type="ECO:0000259" key="11">
    <source>
        <dbReference type="Pfam" id="PF00291"/>
    </source>
</evidence>
<organism evidence="12 13">
    <name type="scientific">Dysosmobacter acutus</name>
    <dbReference type="NCBI Taxonomy" id="2841504"/>
    <lineage>
        <taxon>Bacteria</taxon>
        <taxon>Bacillati</taxon>
        <taxon>Bacillota</taxon>
        <taxon>Clostridia</taxon>
        <taxon>Eubacteriales</taxon>
        <taxon>Oscillospiraceae</taxon>
        <taxon>Dysosmobacter</taxon>
    </lineage>
</organism>
<dbReference type="NCBIfam" id="TIGR01136">
    <property type="entry name" value="cysKM"/>
    <property type="match status" value="1"/>
</dbReference>
<dbReference type="InterPro" id="IPR050214">
    <property type="entry name" value="Cys_Synth/Cystath_Beta-Synth"/>
</dbReference>
<comment type="catalytic activity">
    <reaction evidence="10">
        <text>O-acetyl-L-serine + hydrogen sulfide = L-cysteine + acetate</text>
        <dbReference type="Rhea" id="RHEA:14829"/>
        <dbReference type="ChEBI" id="CHEBI:29919"/>
        <dbReference type="ChEBI" id="CHEBI:30089"/>
        <dbReference type="ChEBI" id="CHEBI:35235"/>
        <dbReference type="ChEBI" id="CHEBI:58340"/>
        <dbReference type="EC" id="2.5.1.47"/>
    </reaction>
</comment>
<sequence length="307" mass="32366">MNVCRTVTDLVGHTPLLELRRFGQGLPAVILAKLEYLNPAGSAKDRVAKAMVEDAEEKGLLKSGSVLIEPTSGNTGIGLASVAAARGYRIILTMPETMSAERRALLKAYGAELVLTEGSKGMQGAVDKAEELARSIPGSFLPGQFDNPANPAAHYATTGPEIWEDTEGRVDFFVSGVGTGGTLSGAGRYLKEQNPNLKVVAVEPASSPLLSGGKAGPHGLQGIGANFIPDTLDRSVYDEILTVSDEDAYRTGRSIARREGFLVGISSGAALWAAAELARRPENRGKTIVALLPDSGERYLSTPLFSE</sequence>
<dbReference type="Proteomes" id="UP000787672">
    <property type="component" value="Unassembled WGS sequence"/>
</dbReference>
<evidence type="ECO:0000313" key="13">
    <source>
        <dbReference type="Proteomes" id="UP000787672"/>
    </source>
</evidence>
<dbReference type="NCBIfam" id="TIGR01139">
    <property type="entry name" value="cysK"/>
    <property type="match status" value="1"/>
</dbReference>
<dbReference type="EMBL" id="JAHLQN010000001">
    <property type="protein sequence ID" value="MBU5627559.1"/>
    <property type="molecule type" value="Genomic_DNA"/>
</dbReference>
<evidence type="ECO:0000313" key="12">
    <source>
        <dbReference type="EMBL" id="MBU5627559.1"/>
    </source>
</evidence>
<keyword evidence="13" id="KW-1185">Reference proteome</keyword>
<evidence type="ECO:0000256" key="4">
    <source>
        <dbReference type="ARBA" id="ARBA00012681"/>
    </source>
</evidence>
<evidence type="ECO:0000256" key="10">
    <source>
        <dbReference type="ARBA" id="ARBA00047931"/>
    </source>
</evidence>
<evidence type="ECO:0000256" key="1">
    <source>
        <dbReference type="ARBA" id="ARBA00001933"/>
    </source>
</evidence>
<comment type="caution">
    <text evidence="12">The sequence shown here is derived from an EMBL/GenBank/DDBJ whole genome shotgun (WGS) entry which is preliminary data.</text>
</comment>
<dbReference type="InterPro" id="IPR005859">
    <property type="entry name" value="CysK"/>
</dbReference>
<keyword evidence="7" id="KW-0663">Pyridoxal phosphate</keyword>
<dbReference type="PROSITE" id="PS00901">
    <property type="entry name" value="CYS_SYNTHASE"/>
    <property type="match status" value="1"/>
</dbReference>
<evidence type="ECO:0000256" key="8">
    <source>
        <dbReference type="ARBA" id="ARBA00023192"/>
    </source>
</evidence>
<evidence type="ECO:0000256" key="9">
    <source>
        <dbReference type="ARBA" id="ARBA00030296"/>
    </source>
</evidence>
<keyword evidence="8" id="KW-0198">Cysteine biosynthesis</keyword>